<gene>
    <name evidence="1 4" type="primary">sfsA</name>
    <name evidence="4" type="ORF">FKZ59_07010</name>
</gene>
<comment type="similarity">
    <text evidence="1">Belongs to the SfsA family.</text>
</comment>
<dbReference type="NCBIfam" id="TIGR00230">
    <property type="entry name" value="sfsA"/>
    <property type="match status" value="1"/>
</dbReference>
<name>A0A540V2T2_9BACL</name>
<dbReference type="CDD" id="cd22359">
    <property type="entry name" value="SfsA-like_bacterial"/>
    <property type="match status" value="1"/>
</dbReference>
<dbReference type="GO" id="GO:0003677">
    <property type="term" value="F:DNA binding"/>
    <property type="evidence" value="ECO:0007669"/>
    <property type="project" value="InterPro"/>
</dbReference>
<organism evidence="4 5">
    <name type="scientific">Ureibacillus terrenus</name>
    <dbReference type="NCBI Taxonomy" id="118246"/>
    <lineage>
        <taxon>Bacteria</taxon>
        <taxon>Bacillati</taxon>
        <taxon>Bacillota</taxon>
        <taxon>Bacilli</taxon>
        <taxon>Bacillales</taxon>
        <taxon>Caryophanaceae</taxon>
        <taxon>Ureibacillus</taxon>
    </lineage>
</organism>
<dbReference type="InterPro" id="IPR005224">
    <property type="entry name" value="SfsA"/>
</dbReference>
<dbReference type="RefSeq" id="WP_141602040.1">
    <property type="nucleotide sequence ID" value="NZ_VIGD01000007.1"/>
</dbReference>
<dbReference type="InterPro" id="IPR041465">
    <property type="entry name" value="SfsA_N"/>
</dbReference>
<comment type="caution">
    <text evidence="4">The sequence shown here is derived from an EMBL/GenBank/DDBJ whole genome shotgun (WGS) entry which is preliminary data.</text>
</comment>
<evidence type="ECO:0000313" key="5">
    <source>
        <dbReference type="Proteomes" id="UP000315753"/>
    </source>
</evidence>
<proteinExistence type="inferred from homology"/>
<dbReference type="Pfam" id="PF17746">
    <property type="entry name" value="SfsA_N"/>
    <property type="match status" value="1"/>
</dbReference>
<dbReference type="OrthoDB" id="9802365at2"/>
<dbReference type="Proteomes" id="UP000315753">
    <property type="component" value="Unassembled WGS sequence"/>
</dbReference>
<sequence length="240" mass="27472">MIYHHLKKGTFSQRLNRFVAEVYLNGQKERVHVKNTGRLRELLLQGAEVILEESHQPNRKTKYSLIAVKKDGRWVNIDSQAPNAVAYEAIREGRIAELKQIQLLKKEVKYHDSRFDFYFETKSEKGFIEVKGVTLEKNGIALFPDAPTSRGTKHIWELVKAGKEGYKGILLFIIQMEGCRCFAPNRYTDPDFADALVQASRHGVEILAYETKVSSCGMDIGRKIPVELTNQRHGNQKSDH</sequence>
<dbReference type="AlphaFoldDB" id="A0A540V2T2"/>
<accession>A0A540V2T2</accession>
<dbReference type="EMBL" id="VIGD01000007">
    <property type="protein sequence ID" value="TQE91056.1"/>
    <property type="molecule type" value="Genomic_DNA"/>
</dbReference>
<feature type="domain" description="SfsA N-terminal OB" evidence="3">
    <location>
        <begin position="13"/>
        <end position="77"/>
    </location>
</feature>
<evidence type="ECO:0000259" key="3">
    <source>
        <dbReference type="Pfam" id="PF17746"/>
    </source>
</evidence>
<dbReference type="Gene3D" id="3.40.1350.60">
    <property type="match status" value="1"/>
</dbReference>
<dbReference type="HAMAP" id="MF_00095">
    <property type="entry name" value="SfsA"/>
    <property type="match status" value="1"/>
</dbReference>
<dbReference type="Gene3D" id="2.40.50.580">
    <property type="match status" value="1"/>
</dbReference>
<dbReference type="InterPro" id="IPR040452">
    <property type="entry name" value="SfsA_C"/>
</dbReference>
<evidence type="ECO:0000259" key="2">
    <source>
        <dbReference type="Pfam" id="PF03749"/>
    </source>
</evidence>
<evidence type="ECO:0000313" key="4">
    <source>
        <dbReference type="EMBL" id="TQE91056.1"/>
    </source>
</evidence>
<feature type="domain" description="Sugar fermentation stimulation protein C-terminal" evidence="2">
    <location>
        <begin position="80"/>
        <end position="214"/>
    </location>
</feature>
<keyword evidence="5" id="KW-1185">Reference proteome</keyword>
<evidence type="ECO:0000256" key="1">
    <source>
        <dbReference type="HAMAP-Rule" id="MF_00095"/>
    </source>
</evidence>
<dbReference type="PANTHER" id="PTHR30545:SF2">
    <property type="entry name" value="SUGAR FERMENTATION STIMULATION PROTEIN A"/>
    <property type="match status" value="1"/>
</dbReference>
<reference evidence="4 5" key="1">
    <citation type="submission" date="2019-06" db="EMBL/GenBank/DDBJ databases">
        <title>Genome sequence of Ureibacillus terrenus.</title>
        <authorList>
            <person name="Maclea K.S."/>
            <person name="Simoes M."/>
        </authorList>
    </citation>
    <scope>NUCLEOTIDE SEQUENCE [LARGE SCALE GENOMIC DNA]</scope>
    <source>
        <strain evidence="4 5">ATCC BAA-384</strain>
    </source>
</reference>
<dbReference type="Pfam" id="PF03749">
    <property type="entry name" value="SfsA"/>
    <property type="match status" value="1"/>
</dbReference>
<dbReference type="PANTHER" id="PTHR30545">
    <property type="entry name" value="SUGAR FERMENTATION STIMULATION PROTEIN A"/>
    <property type="match status" value="1"/>
</dbReference>
<protein>
    <recommendedName>
        <fullName evidence="1">Sugar fermentation stimulation protein homolog</fullName>
    </recommendedName>
</protein>